<comment type="caution">
    <text evidence="1">The sequence shown here is derived from an EMBL/GenBank/DDBJ whole genome shotgun (WGS) entry which is preliminary data.</text>
</comment>
<protein>
    <submittedName>
        <fullName evidence="1">Uncharacterized protein</fullName>
    </submittedName>
</protein>
<dbReference type="EMBL" id="JACOPQ010000014">
    <property type="protein sequence ID" value="MBC5738304.1"/>
    <property type="molecule type" value="Genomic_DNA"/>
</dbReference>
<reference evidence="1" key="1">
    <citation type="submission" date="2020-08" db="EMBL/GenBank/DDBJ databases">
        <title>Genome public.</title>
        <authorList>
            <person name="Liu C."/>
            <person name="Sun Q."/>
        </authorList>
    </citation>
    <scope>NUCLEOTIDE SEQUENCE</scope>
    <source>
        <strain evidence="1">NSJ-52</strain>
    </source>
</reference>
<dbReference type="Proteomes" id="UP000607645">
    <property type="component" value="Unassembled WGS sequence"/>
</dbReference>
<organism evidence="1 2">
    <name type="scientific">Lawsonibacter faecis</name>
    <dbReference type="NCBI Taxonomy" id="2763052"/>
    <lineage>
        <taxon>Bacteria</taxon>
        <taxon>Bacillati</taxon>
        <taxon>Bacillota</taxon>
        <taxon>Clostridia</taxon>
        <taxon>Eubacteriales</taxon>
        <taxon>Oscillospiraceae</taxon>
        <taxon>Lawsonibacter</taxon>
    </lineage>
</organism>
<name>A0A8J6MDW3_9FIRM</name>
<accession>A0A8J6MDW3</accession>
<evidence type="ECO:0000313" key="1">
    <source>
        <dbReference type="EMBL" id="MBC5738304.1"/>
    </source>
</evidence>
<proteinExistence type="predicted"/>
<evidence type="ECO:0000313" key="2">
    <source>
        <dbReference type="Proteomes" id="UP000607645"/>
    </source>
</evidence>
<sequence>MRNVRFNVRVIDTKEPAQIGLAPMAEGQYRRGDTITLSVVYDEIVANRNNASLGSISGLSPANVTYRGGEGTNMLTFTATVNQDSYEVDNIALMAQKPIGQTVYDMAS</sequence>
<keyword evidence="2" id="KW-1185">Reference proteome</keyword>
<dbReference type="RefSeq" id="WP_186920089.1">
    <property type="nucleotide sequence ID" value="NZ_JACOPQ010000014.1"/>
</dbReference>
<gene>
    <name evidence="1" type="ORF">H8S62_14920</name>
</gene>
<dbReference type="AlphaFoldDB" id="A0A8J6MDW3"/>